<comment type="caution">
    <text evidence="1">The sequence shown here is derived from an EMBL/GenBank/DDBJ whole genome shotgun (WGS) entry which is preliminary data.</text>
</comment>
<organism evidence="1 2">
    <name type="scientific">Nostocoides jenkinsii Ben 74</name>
    <dbReference type="NCBI Taxonomy" id="1193518"/>
    <lineage>
        <taxon>Bacteria</taxon>
        <taxon>Bacillati</taxon>
        <taxon>Actinomycetota</taxon>
        <taxon>Actinomycetes</taxon>
        <taxon>Micrococcales</taxon>
        <taxon>Intrasporangiaceae</taxon>
        <taxon>Nostocoides</taxon>
    </lineage>
</organism>
<proteinExistence type="predicted"/>
<sequence length="86" mass="9513">MEASWFDTWHQQPGLMHFTGERAGDRIDLRGTYLGEWGWTVSLDLAGEAVAMTMCNVVPESALADVPPEMPPMSAGPYDVMVARWA</sequence>
<dbReference type="OrthoDB" id="3782589at2"/>
<dbReference type="EMBL" id="CAJC01000134">
    <property type="protein sequence ID" value="CCI52936.1"/>
    <property type="molecule type" value="Genomic_DNA"/>
</dbReference>
<gene>
    <name evidence="1" type="ORF">BN13_250024</name>
</gene>
<name>A0A077M6Q0_9MICO</name>
<dbReference type="Proteomes" id="UP000035720">
    <property type="component" value="Unassembled WGS sequence"/>
</dbReference>
<accession>A0A077M6Q0</accession>
<evidence type="ECO:0000313" key="1">
    <source>
        <dbReference type="EMBL" id="CCI52936.1"/>
    </source>
</evidence>
<dbReference type="AlphaFoldDB" id="A0A077M6Q0"/>
<keyword evidence="2" id="KW-1185">Reference proteome</keyword>
<evidence type="ECO:0000313" key="2">
    <source>
        <dbReference type="Proteomes" id="UP000035720"/>
    </source>
</evidence>
<reference evidence="1 2" key="1">
    <citation type="journal article" date="2013" name="ISME J.">
        <title>A metabolic model for members of the genus Tetrasphaera involved in enhanced biological phosphorus removal.</title>
        <authorList>
            <person name="Kristiansen R."/>
            <person name="Nguyen H.T.T."/>
            <person name="Saunders A.M."/>
            <person name="Nielsen J.L."/>
            <person name="Wimmer R."/>
            <person name="Le V.Q."/>
            <person name="McIlroy S.J."/>
            <person name="Petrovski S."/>
            <person name="Seviour R.J."/>
            <person name="Calteau A."/>
            <person name="Nielsen K.L."/>
            <person name="Nielsen P.H."/>
        </authorList>
    </citation>
    <scope>NUCLEOTIDE SEQUENCE [LARGE SCALE GENOMIC DNA]</scope>
    <source>
        <strain evidence="1 2">Ben 74</strain>
    </source>
</reference>
<protein>
    <submittedName>
        <fullName evidence="1">Uncharacterized protein</fullName>
    </submittedName>
</protein>
<dbReference type="RefSeq" id="WP_048545220.1">
    <property type="nucleotide sequence ID" value="NZ_HF571038.1"/>
</dbReference>
<dbReference type="STRING" id="1193518.BN13_250024"/>